<dbReference type="AlphaFoldDB" id="A0A0G0D7F9"/>
<keyword evidence="4" id="KW-0547">Nucleotide-binding</keyword>
<comment type="caution">
    <text evidence="6">The sequence shown here is derived from an EMBL/GenBank/DDBJ whole genome shotgun (WGS) entry which is preliminary data.</text>
</comment>
<evidence type="ECO:0000256" key="2">
    <source>
        <dbReference type="ARBA" id="ARBA00022598"/>
    </source>
</evidence>
<name>A0A0G0D7F9_9BACT</name>
<dbReference type="Proteomes" id="UP000034176">
    <property type="component" value="Unassembled WGS sequence"/>
</dbReference>
<protein>
    <submittedName>
        <fullName evidence="6">D-alanine-D-alanine ligase</fullName>
    </submittedName>
</protein>
<dbReference type="InterPro" id="IPR011761">
    <property type="entry name" value="ATP-grasp"/>
</dbReference>
<dbReference type="PANTHER" id="PTHR23132:SF23">
    <property type="entry name" value="D-ALANINE--D-ALANINE LIGASE B"/>
    <property type="match status" value="1"/>
</dbReference>
<dbReference type="PANTHER" id="PTHR23132">
    <property type="entry name" value="D-ALANINE--D-ALANINE LIGASE"/>
    <property type="match status" value="1"/>
</dbReference>
<dbReference type="InterPro" id="IPR011095">
    <property type="entry name" value="Dala_Dala_lig_C"/>
</dbReference>
<evidence type="ECO:0000256" key="3">
    <source>
        <dbReference type="ARBA" id="ARBA00023316"/>
    </source>
</evidence>
<accession>A0A0G0D7F9</accession>
<keyword evidence="2 6" id="KW-0436">Ligase</keyword>
<dbReference type="Pfam" id="PF07478">
    <property type="entry name" value="Dala_Dala_lig_C"/>
    <property type="match status" value="1"/>
</dbReference>
<organism evidence="6 7">
    <name type="scientific">Candidatus Gottesmanbacteria bacterium GW2011_GWA1_34_13</name>
    <dbReference type="NCBI Taxonomy" id="1618434"/>
    <lineage>
        <taxon>Bacteria</taxon>
        <taxon>Candidatus Gottesmaniibacteriota</taxon>
    </lineage>
</organism>
<dbReference type="GO" id="GO:0005524">
    <property type="term" value="F:ATP binding"/>
    <property type="evidence" value="ECO:0007669"/>
    <property type="project" value="UniProtKB-UniRule"/>
</dbReference>
<gene>
    <name evidence="6" type="ORF">UR52_C0011G0007</name>
</gene>
<dbReference type="GO" id="GO:0046872">
    <property type="term" value="F:metal ion binding"/>
    <property type="evidence" value="ECO:0007669"/>
    <property type="project" value="InterPro"/>
</dbReference>
<keyword evidence="4" id="KW-0067">ATP-binding</keyword>
<evidence type="ECO:0000259" key="5">
    <source>
        <dbReference type="PROSITE" id="PS50975"/>
    </source>
</evidence>
<dbReference type="STRING" id="1618434.UR52_C0011G0007"/>
<dbReference type="SUPFAM" id="SSF56059">
    <property type="entry name" value="Glutathione synthetase ATP-binding domain-like"/>
    <property type="match status" value="1"/>
</dbReference>
<dbReference type="EMBL" id="LBPN01000011">
    <property type="protein sequence ID" value="KKP59170.1"/>
    <property type="molecule type" value="Genomic_DNA"/>
</dbReference>
<evidence type="ECO:0000313" key="6">
    <source>
        <dbReference type="EMBL" id="KKP59170.1"/>
    </source>
</evidence>
<dbReference type="InterPro" id="IPR016185">
    <property type="entry name" value="PreATP-grasp_dom_sf"/>
</dbReference>
<dbReference type="Gene3D" id="3.30.470.20">
    <property type="entry name" value="ATP-grasp fold, B domain"/>
    <property type="match status" value="2"/>
</dbReference>
<dbReference type="GO" id="GO:0008716">
    <property type="term" value="F:D-alanine-D-alanine ligase activity"/>
    <property type="evidence" value="ECO:0007669"/>
    <property type="project" value="InterPro"/>
</dbReference>
<comment type="similarity">
    <text evidence="1">Belongs to the D-alanine--D-alanine ligase family.</text>
</comment>
<reference evidence="6 7" key="1">
    <citation type="journal article" date="2015" name="Nature">
        <title>rRNA introns, odd ribosomes, and small enigmatic genomes across a large radiation of phyla.</title>
        <authorList>
            <person name="Brown C.T."/>
            <person name="Hug L.A."/>
            <person name="Thomas B.C."/>
            <person name="Sharon I."/>
            <person name="Castelle C.J."/>
            <person name="Singh A."/>
            <person name="Wilkins M.J."/>
            <person name="Williams K.H."/>
            <person name="Banfield J.F."/>
        </authorList>
    </citation>
    <scope>NUCLEOTIDE SEQUENCE [LARGE SCALE GENOMIC DNA]</scope>
</reference>
<keyword evidence="3" id="KW-0961">Cell wall biogenesis/degradation</keyword>
<dbReference type="PATRIC" id="fig|1618434.3.peg.403"/>
<feature type="domain" description="ATP-grasp" evidence="5">
    <location>
        <begin position="141"/>
        <end position="346"/>
    </location>
</feature>
<evidence type="ECO:0000256" key="1">
    <source>
        <dbReference type="ARBA" id="ARBA00010871"/>
    </source>
</evidence>
<sequence>MKSFFKGNKRTFQTGSKNMIKKSSNGFLPQKAGIIYSDVKRSYFPTMAQYITEKNAFSDAVVIGNFIKKLGINIKYYPGNASLAEKLRRYRPQVVINLVGSVKGNEYLASGIPGILEILDIPYTGTGILGESLSYNKFLVKKLFEQNGVPIPRYQLFNSSSDPIDPTLRYPLISKLNEIHGSVEITKDAVSENEKELRKRLRFLINTYEQPVLVEEFIVGREITAILLEGLNKKVYLAEKIFNNQENSKYSYVSFDMQWLPENNNAISYQKFKDPLLTEYVKRAFEITDMYDYGKFDIRLDNSGRYYFLDSNSNPFLGPKETGSALGAILDLYGVSFSLVLKRLLLNTVRDAAGKKLLPFTNVKS</sequence>
<proteinExistence type="inferred from homology"/>
<dbReference type="GO" id="GO:0071555">
    <property type="term" value="P:cell wall organization"/>
    <property type="evidence" value="ECO:0007669"/>
    <property type="project" value="UniProtKB-KW"/>
</dbReference>
<evidence type="ECO:0000256" key="4">
    <source>
        <dbReference type="PROSITE-ProRule" id="PRU00409"/>
    </source>
</evidence>
<dbReference type="SUPFAM" id="SSF52440">
    <property type="entry name" value="PreATP-grasp domain"/>
    <property type="match status" value="1"/>
</dbReference>
<evidence type="ECO:0000313" key="7">
    <source>
        <dbReference type="Proteomes" id="UP000034176"/>
    </source>
</evidence>
<dbReference type="Gene3D" id="3.40.50.20">
    <property type="match status" value="1"/>
</dbReference>
<dbReference type="PROSITE" id="PS50975">
    <property type="entry name" value="ATP_GRASP"/>
    <property type="match status" value="1"/>
</dbReference>